<feature type="domain" description="ABC transporter" evidence="4">
    <location>
        <begin position="16"/>
        <end position="241"/>
    </location>
</feature>
<dbReference type="InterPro" id="IPR003439">
    <property type="entry name" value="ABC_transporter-like_ATP-bd"/>
</dbReference>
<evidence type="ECO:0000256" key="3">
    <source>
        <dbReference type="ARBA" id="ARBA00022840"/>
    </source>
</evidence>
<dbReference type="PANTHER" id="PTHR42939">
    <property type="entry name" value="ABC TRANSPORTER ATP-BINDING PROTEIN ALBC-RELATED"/>
    <property type="match status" value="1"/>
</dbReference>
<evidence type="ECO:0000313" key="6">
    <source>
        <dbReference type="EMBL" id="CAB4737955.1"/>
    </source>
</evidence>
<evidence type="ECO:0000259" key="4">
    <source>
        <dbReference type="PROSITE" id="PS50893"/>
    </source>
</evidence>
<dbReference type="EMBL" id="CAEZYU010000029">
    <property type="protein sequence ID" value="CAB4737955.1"/>
    <property type="molecule type" value="Genomic_DNA"/>
</dbReference>
<dbReference type="Gene3D" id="3.40.50.300">
    <property type="entry name" value="P-loop containing nucleotide triphosphate hydrolases"/>
    <property type="match status" value="1"/>
</dbReference>
<organism evidence="5">
    <name type="scientific">freshwater metagenome</name>
    <dbReference type="NCBI Taxonomy" id="449393"/>
    <lineage>
        <taxon>unclassified sequences</taxon>
        <taxon>metagenomes</taxon>
        <taxon>ecological metagenomes</taxon>
    </lineage>
</organism>
<evidence type="ECO:0000313" key="7">
    <source>
        <dbReference type="EMBL" id="CAB4904854.1"/>
    </source>
</evidence>
<dbReference type="GO" id="GO:0016887">
    <property type="term" value="F:ATP hydrolysis activity"/>
    <property type="evidence" value="ECO:0007669"/>
    <property type="project" value="InterPro"/>
</dbReference>
<dbReference type="EMBL" id="CAEZSF010000136">
    <property type="protein sequence ID" value="CAB4546145.1"/>
    <property type="molecule type" value="Genomic_DNA"/>
</dbReference>
<dbReference type="EMBL" id="CAFBMG010000076">
    <property type="protein sequence ID" value="CAB4904854.1"/>
    <property type="molecule type" value="Genomic_DNA"/>
</dbReference>
<evidence type="ECO:0000313" key="5">
    <source>
        <dbReference type="EMBL" id="CAB4546145.1"/>
    </source>
</evidence>
<dbReference type="InterPro" id="IPR027417">
    <property type="entry name" value="P-loop_NTPase"/>
</dbReference>
<dbReference type="SMART" id="SM00382">
    <property type="entry name" value="AAA"/>
    <property type="match status" value="1"/>
</dbReference>
<dbReference type="AlphaFoldDB" id="A0A6J6C4V7"/>
<dbReference type="Pfam" id="PF00005">
    <property type="entry name" value="ABC_tran"/>
    <property type="match status" value="1"/>
</dbReference>
<dbReference type="PANTHER" id="PTHR42939:SF1">
    <property type="entry name" value="ABC TRANSPORTER ATP-BINDING PROTEIN ALBC-RELATED"/>
    <property type="match status" value="1"/>
</dbReference>
<dbReference type="SUPFAM" id="SSF52540">
    <property type="entry name" value="P-loop containing nucleoside triphosphate hydrolases"/>
    <property type="match status" value="1"/>
</dbReference>
<dbReference type="CDD" id="cd03230">
    <property type="entry name" value="ABC_DR_subfamily_A"/>
    <property type="match status" value="1"/>
</dbReference>
<evidence type="ECO:0000256" key="1">
    <source>
        <dbReference type="ARBA" id="ARBA00022448"/>
    </source>
</evidence>
<evidence type="ECO:0000256" key="2">
    <source>
        <dbReference type="ARBA" id="ARBA00022741"/>
    </source>
</evidence>
<protein>
    <submittedName>
        <fullName evidence="5">Unannotated protein</fullName>
    </submittedName>
</protein>
<name>A0A6J6C4V7_9ZZZZ</name>
<dbReference type="PROSITE" id="PS50893">
    <property type="entry name" value="ABC_TRANSPORTER_2"/>
    <property type="match status" value="1"/>
</dbReference>
<keyword evidence="2" id="KW-0547">Nucleotide-binding</keyword>
<gene>
    <name evidence="5" type="ORF">UFOPK1358_01322</name>
    <name evidence="6" type="ORF">UFOPK2766_00829</name>
    <name evidence="7" type="ORF">UFOPK3519_01039</name>
</gene>
<keyword evidence="1" id="KW-0813">Transport</keyword>
<dbReference type="InterPro" id="IPR003593">
    <property type="entry name" value="AAA+_ATPase"/>
</dbReference>
<proteinExistence type="predicted"/>
<reference evidence="5" key="1">
    <citation type="submission" date="2020-05" db="EMBL/GenBank/DDBJ databases">
        <authorList>
            <person name="Chiriac C."/>
            <person name="Salcher M."/>
            <person name="Ghai R."/>
            <person name="Kavagutti S V."/>
        </authorList>
    </citation>
    <scope>NUCLEOTIDE SEQUENCE</scope>
</reference>
<sequence>MSPSSSSKSEPQKEVVRLIGVAKEYGDVGALAPVDLSVMAGEAIVLVGHNGSGKSTLLSIIAGMLEPSEGTVLVHGQPPDSIYARERRSWLPDTPVLYDDLSVREHLEYTIRMHGGQGDEPIIDDLIERLGLAEREDDLPSQFSRGLRQKAAAAVALVRPFTLLLVDEPFVGLDVAGREALLGLLEEARRGGATVLVATHDPAVISRFKRGLVLDDGHVVHDGTADSLHAYLSADVTHGET</sequence>
<keyword evidence="3" id="KW-0067">ATP-binding</keyword>
<dbReference type="GO" id="GO:0005524">
    <property type="term" value="F:ATP binding"/>
    <property type="evidence" value="ECO:0007669"/>
    <property type="project" value="UniProtKB-KW"/>
</dbReference>
<accession>A0A6J6C4V7</accession>
<dbReference type="InterPro" id="IPR051782">
    <property type="entry name" value="ABC_Transporter_VariousFunc"/>
</dbReference>